<dbReference type="GO" id="GO:0006053">
    <property type="term" value="P:N-acetylmannosamine catabolic process"/>
    <property type="evidence" value="ECO:0007669"/>
    <property type="project" value="TreeGrafter"/>
</dbReference>
<comment type="catalytic activity">
    <reaction evidence="1 6">
        <text>an N-acyl-D-glucosamine 6-phosphate = an N-acyl-D-mannosamine 6-phosphate</text>
        <dbReference type="Rhea" id="RHEA:23932"/>
        <dbReference type="ChEBI" id="CHEBI:57599"/>
        <dbReference type="ChEBI" id="CHEBI:57666"/>
        <dbReference type="EC" id="5.1.3.9"/>
    </reaction>
</comment>
<protein>
    <recommendedName>
        <fullName evidence="6">Putative N-acetylmannosamine-6-phosphate 2-epimerase</fullName>
        <ecNumber evidence="6">5.1.3.9</ecNumber>
    </recommendedName>
    <alternativeName>
        <fullName evidence="6">ManNAc-6-P epimerase</fullName>
    </alternativeName>
</protein>
<name>A0A2U2HF77_9BURK</name>
<proteinExistence type="inferred from homology"/>
<dbReference type="GO" id="GO:0047465">
    <property type="term" value="F:N-acylglucosamine-6-phosphate 2-epimerase activity"/>
    <property type="evidence" value="ECO:0007669"/>
    <property type="project" value="UniProtKB-EC"/>
</dbReference>
<dbReference type="Proteomes" id="UP000241421">
    <property type="component" value="Unassembled WGS sequence"/>
</dbReference>
<keyword evidence="4 6" id="KW-0413">Isomerase</keyword>
<dbReference type="EMBL" id="PXWF02000292">
    <property type="protein sequence ID" value="PWF42712.1"/>
    <property type="molecule type" value="Genomic_DNA"/>
</dbReference>
<evidence type="ECO:0000313" key="7">
    <source>
        <dbReference type="EMBL" id="PWF42712.1"/>
    </source>
</evidence>
<dbReference type="RefSeq" id="WP_106759537.1">
    <property type="nucleotide sequence ID" value="NZ_PXWF02000292.1"/>
</dbReference>
<dbReference type="AlphaFoldDB" id="A0A2U2HF77"/>
<dbReference type="InterPro" id="IPR011060">
    <property type="entry name" value="RibuloseP-bd_barrel"/>
</dbReference>
<dbReference type="InterPro" id="IPR013785">
    <property type="entry name" value="Aldolase_TIM"/>
</dbReference>
<evidence type="ECO:0000256" key="1">
    <source>
        <dbReference type="ARBA" id="ARBA00000056"/>
    </source>
</evidence>
<dbReference type="CDD" id="cd04729">
    <property type="entry name" value="NanE"/>
    <property type="match status" value="1"/>
</dbReference>
<dbReference type="EC" id="5.1.3.9" evidence="6"/>
<evidence type="ECO:0000256" key="3">
    <source>
        <dbReference type="ARBA" id="ARBA00005081"/>
    </source>
</evidence>
<gene>
    <name evidence="6" type="primary">nanE</name>
    <name evidence="7" type="ORF">C7C56_022235</name>
</gene>
<keyword evidence="8" id="KW-1185">Reference proteome</keyword>
<comment type="similarity">
    <text evidence="6">Belongs to the NanE family.</text>
</comment>
<organism evidence="7 8">
    <name type="scientific">Massilia glaciei</name>
    <dbReference type="NCBI Taxonomy" id="1524097"/>
    <lineage>
        <taxon>Bacteria</taxon>
        <taxon>Pseudomonadati</taxon>
        <taxon>Pseudomonadota</taxon>
        <taxon>Betaproteobacteria</taxon>
        <taxon>Burkholderiales</taxon>
        <taxon>Oxalobacteraceae</taxon>
        <taxon>Telluria group</taxon>
        <taxon>Massilia</taxon>
    </lineage>
</organism>
<dbReference type="Gene3D" id="3.20.20.70">
    <property type="entry name" value="Aldolase class I"/>
    <property type="match status" value="1"/>
</dbReference>
<dbReference type="PANTHER" id="PTHR36204:SF1">
    <property type="entry name" value="N-ACETYLMANNOSAMINE-6-PHOSPHATE 2-EPIMERASE-RELATED"/>
    <property type="match status" value="1"/>
</dbReference>
<dbReference type="Pfam" id="PF04131">
    <property type="entry name" value="NanE"/>
    <property type="match status" value="1"/>
</dbReference>
<dbReference type="HAMAP" id="MF_01235">
    <property type="entry name" value="ManNAc6P_epimer"/>
    <property type="match status" value="1"/>
</dbReference>
<dbReference type="NCBIfam" id="NF002231">
    <property type="entry name" value="PRK01130.1"/>
    <property type="match status" value="1"/>
</dbReference>
<dbReference type="GO" id="GO:0005829">
    <property type="term" value="C:cytosol"/>
    <property type="evidence" value="ECO:0007669"/>
    <property type="project" value="TreeGrafter"/>
</dbReference>
<evidence type="ECO:0000256" key="6">
    <source>
        <dbReference type="HAMAP-Rule" id="MF_01235"/>
    </source>
</evidence>
<dbReference type="GO" id="GO:0019262">
    <property type="term" value="P:N-acetylneuraminate catabolic process"/>
    <property type="evidence" value="ECO:0007669"/>
    <property type="project" value="UniProtKB-UniRule"/>
</dbReference>
<comment type="pathway">
    <text evidence="3 6">Amino-sugar metabolism; N-acetylneuraminate degradation; D-fructose 6-phosphate from N-acetylneuraminate: step 3/5.</text>
</comment>
<comment type="caution">
    <text evidence="7">The sequence shown here is derived from an EMBL/GenBank/DDBJ whole genome shotgun (WGS) entry which is preliminary data.</text>
</comment>
<dbReference type="GO" id="GO:0005975">
    <property type="term" value="P:carbohydrate metabolic process"/>
    <property type="evidence" value="ECO:0007669"/>
    <property type="project" value="UniProtKB-UniRule"/>
</dbReference>
<sequence length="225" mass="23298">MSSEKLAALDARMAGRLVVSCQPIDDGPLDNADIVRRFAMAAVLGGAGAVRIEGAARVAAVRGAITVPIIGIVKRDLPDSPVRITPFLRDVDDLLAVCADIVAVDATGRARPETLASLLGAIHAGGAMAMADCSSEEDAAAAHALGFDIIGTTLSGYTGGAVPQEPDYALITRVAAFAPRVMAEGRIHTPQQVRLAREAGAWAVTVGTAITRTELVTQWFAEAMV</sequence>
<dbReference type="InterPro" id="IPR007260">
    <property type="entry name" value="NanE"/>
</dbReference>
<dbReference type="OrthoDB" id="9810372at2"/>
<comment type="function">
    <text evidence="2 6">Converts N-acetylmannosamine-6-phosphate (ManNAc-6-P) to N-acetylglucosamine-6-phosphate (GlcNAc-6-P).</text>
</comment>
<dbReference type="FunFam" id="3.20.20.70:FF:000035">
    <property type="entry name" value="Putative N-acetylmannosamine-6-phosphate 2-epimerase"/>
    <property type="match status" value="1"/>
</dbReference>
<dbReference type="PANTHER" id="PTHR36204">
    <property type="entry name" value="N-ACETYLMANNOSAMINE-6-PHOSPHATE 2-EPIMERASE-RELATED"/>
    <property type="match status" value="1"/>
</dbReference>
<evidence type="ECO:0000256" key="2">
    <source>
        <dbReference type="ARBA" id="ARBA00002147"/>
    </source>
</evidence>
<keyword evidence="5 6" id="KW-0119">Carbohydrate metabolism</keyword>
<accession>A0A2U2HF77</accession>
<evidence type="ECO:0000256" key="5">
    <source>
        <dbReference type="ARBA" id="ARBA00023277"/>
    </source>
</evidence>
<dbReference type="UniPathway" id="UPA00629">
    <property type="reaction ID" value="UER00682"/>
</dbReference>
<evidence type="ECO:0000256" key="4">
    <source>
        <dbReference type="ARBA" id="ARBA00023235"/>
    </source>
</evidence>
<reference evidence="7 8" key="1">
    <citation type="submission" date="2018-04" db="EMBL/GenBank/DDBJ databases">
        <title>Massilia violaceinigra sp. nov., a novel purple-pigmented bacterium isolated from Tianshan glacier, Xinjiang, China.</title>
        <authorList>
            <person name="Wang H."/>
        </authorList>
    </citation>
    <scope>NUCLEOTIDE SEQUENCE [LARGE SCALE GENOMIC DNA]</scope>
    <source>
        <strain evidence="7 8">B448-2</strain>
    </source>
</reference>
<dbReference type="SUPFAM" id="SSF51366">
    <property type="entry name" value="Ribulose-phoshate binding barrel"/>
    <property type="match status" value="1"/>
</dbReference>
<evidence type="ECO:0000313" key="8">
    <source>
        <dbReference type="Proteomes" id="UP000241421"/>
    </source>
</evidence>